<gene>
    <name evidence="3" type="ORF">PLBR_LOCUS9316</name>
</gene>
<dbReference type="PRINTS" id="PR00180">
    <property type="entry name" value="CRETINALDHBP"/>
</dbReference>
<dbReference type="Gene3D" id="3.40.525.10">
    <property type="entry name" value="CRAL-TRIO lipid binding domain"/>
    <property type="match status" value="1"/>
</dbReference>
<feature type="signal peptide" evidence="1">
    <location>
        <begin position="1"/>
        <end position="18"/>
    </location>
</feature>
<dbReference type="InterPro" id="IPR036273">
    <property type="entry name" value="CRAL/TRIO_N_dom_sf"/>
</dbReference>
<accession>A0A3P3YPF2</accession>
<dbReference type="GO" id="GO:1902936">
    <property type="term" value="F:phosphatidylinositol bisphosphate binding"/>
    <property type="evidence" value="ECO:0007669"/>
    <property type="project" value="TreeGrafter"/>
</dbReference>
<sequence length="971" mass="108380">MQLALMVIAHVIAGVACAGPAFRWSSRGDLMTSRDVRRRPDRWMKGDACLAEKNGDLIPCRVRAVLGFGVFQLDSSPVAERVRLVKPGAVTRGVYSIPSVDALVETIDNPDANVSAEQLVSILKSLNLTMGGADGRLVESVLWGIRNRLLYDVFDELAPDVIVRIFESFRTLNEEWRTYFLEDHYLGLLVELFEAFVFGCMALPGQDQLYRRTIVTAALESFAACKAAASATSPRCPSWPNRFIARWAVHQSVAQDAVVKYVSGIVPFHLDEIAPLELADFLTTLRRAGRPVPDAIVGRLSRIAASSNSTSDPFVVIRCMLSAQRLYPKRRLDRFTTFLRRVPDDRLAEIPLVEVLVGRAFGVTQFDNRTMLKLDAVTDGRLATDLLAAESALCQSLRRHLGGTPLVQNEFRLRATTRNGLFGNEVLWSTKAWIRYMQTVLPLIGPLDIVDVSTADLRVWLGDILTLALPRGKVDHLVTLIEWAIMDDGDFWWHMPYLYSAAVLVARTGFQVRPEIVAMFRAAIVKALNATETATEGDDQPRAQALTAATPLLFSVMAMNFTDVQYAVPPGTRLPSHLARALVIQLDRISEGIRTHHLHLLLPSEPLAFAKGVLLSMINSTSADWVDVDDSISRLQATILSMARQTVYVRREIQRITSHVMDTIVLASSVTVCRISGRKEYPGVIPARRQPSSTVMPGGRDVFPPEVLSPEALMGRAADELGETAEKREAGLAYLREQMASHTDSGTLFRFPDADRDLFLLAFLRAKKYRLADAFKMLENFARTRQQNPDWFLGTPESCRGVIESGMTGVFPERAPDGRVIIGIFPARLDRTRFSFLEQMQASVLVTLSLLQSEETQVCGMVCVEDLAGFSLSSMPPHAEAKRQMSWQRDCLPLRMKGIHVVNAPWYVSALVAIVRPFMKRKLLERFRVHAGDLSTLHDLIPKRVLSTEFGGERPYDPSAWLRFHQDRCSQ</sequence>
<proteinExistence type="predicted"/>
<dbReference type="GO" id="GO:0016020">
    <property type="term" value="C:membrane"/>
    <property type="evidence" value="ECO:0007669"/>
    <property type="project" value="TreeGrafter"/>
</dbReference>
<evidence type="ECO:0000313" key="4">
    <source>
        <dbReference type="Proteomes" id="UP000290189"/>
    </source>
</evidence>
<dbReference type="InterPro" id="IPR011074">
    <property type="entry name" value="CRAL/TRIO_N_dom"/>
</dbReference>
<protein>
    <recommendedName>
        <fullName evidence="2">CRAL-TRIO domain-containing protein</fullName>
    </recommendedName>
</protein>
<dbReference type="CDD" id="cd00170">
    <property type="entry name" value="SEC14"/>
    <property type="match status" value="1"/>
</dbReference>
<geneLocation type="mitochondrion" evidence="3"/>
<evidence type="ECO:0000256" key="1">
    <source>
        <dbReference type="SAM" id="SignalP"/>
    </source>
</evidence>
<dbReference type="InterPro" id="IPR036865">
    <property type="entry name" value="CRAL-TRIO_dom_sf"/>
</dbReference>
<dbReference type="SMART" id="SM01100">
    <property type="entry name" value="CRAL_TRIO_N"/>
    <property type="match status" value="1"/>
</dbReference>
<dbReference type="SUPFAM" id="SSF52087">
    <property type="entry name" value="CRAL/TRIO domain"/>
    <property type="match status" value="1"/>
</dbReference>
<dbReference type="Pfam" id="PF00650">
    <property type="entry name" value="CRAL_TRIO"/>
    <property type="match status" value="1"/>
</dbReference>
<feature type="chain" id="PRO_5018002764" description="CRAL-TRIO domain-containing protein" evidence="1">
    <location>
        <begin position="19"/>
        <end position="971"/>
    </location>
</feature>
<dbReference type="PANTHER" id="PTHR10174">
    <property type="entry name" value="ALPHA-TOCOPHEROL TRANSFER PROTEIN-RELATED"/>
    <property type="match status" value="1"/>
</dbReference>
<evidence type="ECO:0000313" key="3">
    <source>
        <dbReference type="EMBL" id="SPR02101.1"/>
    </source>
</evidence>
<evidence type="ECO:0000259" key="2">
    <source>
        <dbReference type="PROSITE" id="PS50191"/>
    </source>
</evidence>
<dbReference type="Proteomes" id="UP000290189">
    <property type="component" value="Unassembled WGS sequence"/>
</dbReference>
<feature type="domain" description="CRAL-TRIO" evidence="2">
    <location>
        <begin position="799"/>
        <end position="958"/>
    </location>
</feature>
<keyword evidence="1" id="KW-0732">Signal</keyword>
<dbReference type="InterPro" id="IPR001251">
    <property type="entry name" value="CRAL-TRIO_dom"/>
</dbReference>
<dbReference type="AlphaFoldDB" id="A0A3P3YPF2"/>
<dbReference type="SUPFAM" id="SSF46938">
    <property type="entry name" value="CRAL/TRIO N-terminal domain"/>
    <property type="match status" value="1"/>
</dbReference>
<organism evidence="3 4">
    <name type="scientific">Plasmodiophora brassicae</name>
    <name type="common">Clubroot disease agent</name>
    <dbReference type="NCBI Taxonomy" id="37360"/>
    <lineage>
        <taxon>Eukaryota</taxon>
        <taxon>Sar</taxon>
        <taxon>Rhizaria</taxon>
        <taxon>Endomyxa</taxon>
        <taxon>Phytomyxea</taxon>
        <taxon>Plasmodiophorida</taxon>
        <taxon>Plasmodiophoridae</taxon>
        <taxon>Plasmodiophora</taxon>
    </lineage>
</organism>
<dbReference type="PROSITE" id="PS50191">
    <property type="entry name" value="CRAL_TRIO"/>
    <property type="match status" value="1"/>
</dbReference>
<keyword evidence="3" id="KW-0496">Mitochondrion</keyword>
<dbReference type="SMART" id="SM00516">
    <property type="entry name" value="SEC14"/>
    <property type="match status" value="1"/>
</dbReference>
<name>A0A3P3YPF2_PLABS</name>
<dbReference type="EMBL" id="OVEO01000020">
    <property type="protein sequence ID" value="SPR02101.1"/>
    <property type="molecule type" value="Genomic_DNA"/>
</dbReference>
<dbReference type="Gene3D" id="1.10.8.20">
    <property type="entry name" value="N-terminal domain of phosphatidylinositol transfer protein sec14p"/>
    <property type="match status" value="1"/>
</dbReference>
<reference evidence="3 4" key="1">
    <citation type="submission" date="2018-03" db="EMBL/GenBank/DDBJ databases">
        <authorList>
            <person name="Fogelqvist J."/>
        </authorList>
    </citation>
    <scope>NUCLEOTIDE SEQUENCE [LARGE SCALE GENOMIC DNA]</scope>
</reference>
<dbReference type="PANTHER" id="PTHR10174:SF208">
    <property type="entry name" value="CRAL-TRIO DOMAIN-CONTAINING PROTEIN DDB_G0278031"/>
    <property type="match status" value="1"/>
</dbReference>